<dbReference type="SMART" id="SM00506">
    <property type="entry name" value="A1pp"/>
    <property type="match status" value="1"/>
</dbReference>
<comment type="caution">
    <text evidence="2">The sequence shown here is derived from an EMBL/GenBank/DDBJ whole genome shotgun (WGS) entry which is preliminary data.</text>
</comment>
<accession>A0A941CMD3</accession>
<dbReference type="AlphaFoldDB" id="A0A941CMD3"/>
<feature type="domain" description="Macro" evidence="1">
    <location>
        <begin position="1"/>
        <end position="168"/>
    </location>
</feature>
<dbReference type="PANTHER" id="PTHR11106:SF27">
    <property type="entry name" value="MACRO DOMAIN-CONTAINING PROTEIN"/>
    <property type="match status" value="1"/>
</dbReference>
<dbReference type="CDD" id="cd02908">
    <property type="entry name" value="Macro_OAADPr_deacetylase"/>
    <property type="match status" value="1"/>
</dbReference>
<dbReference type="Pfam" id="PF01661">
    <property type="entry name" value="Macro"/>
    <property type="match status" value="1"/>
</dbReference>
<keyword evidence="3" id="KW-1185">Reference proteome</keyword>
<dbReference type="InterPro" id="IPR002589">
    <property type="entry name" value="Macro_dom"/>
</dbReference>
<evidence type="ECO:0000259" key="1">
    <source>
        <dbReference type="PROSITE" id="PS51154"/>
    </source>
</evidence>
<dbReference type="RefSeq" id="WP_211799734.1">
    <property type="nucleotide sequence ID" value="NZ_JAGSCS010000002.1"/>
</dbReference>
<dbReference type="Gene3D" id="3.40.220.10">
    <property type="entry name" value="Leucine Aminopeptidase, subunit E, domain 1"/>
    <property type="match status" value="1"/>
</dbReference>
<dbReference type="GO" id="GO:0003677">
    <property type="term" value="F:DNA binding"/>
    <property type="evidence" value="ECO:0007669"/>
    <property type="project" value="InterPro"/>
</dbReference>
<dbReference type="Proteomes" id="UP000675379">
    <property type="component" value="Unassembled WGS sequence"/>
</dbReference>
<gene>
    <name evidence="2" type="ORF">KCG48_02590</name>
</gene>
<evidence type="ECO:0000313" key="3">
    <source>
        <dbReference type="Proteomes" id="UP000675379"/>
    </source>
</evidence>
<dbReference type="PROSITE" id="PS51154">
    <property type="entry name" value="MACRO"/>
    <property type="match status" value="1"/>
</dbReference>
<sequence length="324" mass="35545">MPLNIIQGDITTLKVDAIVNAANEDLAMGGGVCGAIFAAAGKEELKTACAGLGPCKVGHAVMTPGFKLPAKHVIHAVGPIWRGGKHQEEELLRQAYLSSLQLAEGAGLASLAFPLISSGIYGYPKDEALLVAVTAIGDFLKESEMQVTLVIYDRKSFSLEPTMVYTLQTYLKKHFTEDSDVPLYAQLESYRLRQSVAAESLVLPLEDRLHQLEETFSQTLLRLIDEKGLSDTTAYKRANIDRKLFSKIRSDIHYKPKKSTALAFAIALGLDPEEADDFLMTAGYRLSPSSKSDVLIRFFLEQGNPDIHAINEALFYYHLPLLGA</sequence>
<dbReference type="EMBL" id="JAGSCS010000002">
    <property type="protein sequence ID" value="MBR0575220.1"/>
    <property type="molecule type" value="Genomic_DNA"/>
</dbReference>
<dbReference type="PANTHER" id="PTHR11106">
    <property type="entry name" value="GANGLIOSIDE INDUCED DIFFERENTIATION ASSOCIATED PROTEIN 2-RELATED"/>
    <property type="match status" value="1"/>
</dbReference>
<reference evidence="2" key="1">
    <citation type="submission" date="2021-04" db="EMBL/GenBank/DDBJ databases">
        <title>Proteiniclasticum sedimins sp. nov., an obligate anaerobic bacterium isolated from anaerobic sludge.</title>
        <authorList>
            <person name="Liu J."/>
        </authorList>
    </citation>
    <scope>NUCLEOTIDE SEQUENCE</scope>
    <source>
        <strain evidence="2">BAD-10</strain>
    </source>
</reference>
<dbReference type="SUPFAM" id="SSF52949">
    <property type="entry name" value="Macro domain-like"/>
    <property type="match status" value="1"/>
</dbReference>
<dbReference type="InterPro" id="IPR010982">
    <property type="entry name" value="Lambda_DNA-bd_dom_sf"/>
</dbReference>
<dbReference type="SUPFAM" id="SSF47413">
    <property type="entry name" value="lambda repressor-like DNA-binding domains"/>
    <property type="match status" value="1"/>
</dbReference>
<evidence type="ECO:0000313" key="2">
    <source>
        <dbReference type="EMBL" id="MBR0575220.1"/>
    </source>
</evidence>
<organism evidence="2 3">
    <name type="scientific">Proteiniclasticum sediminis</name>
    <dbReference type="NCBI Taxonomy" id="2804028"/>
    <lineage>
        <taxon>Bacteria</taxon>
        <taxon>Bacillati</taxon>
        <taxon>Bacillota</taxon>
        <taxon>Clostridia</taxon>
        <taxon>Eubacteriales</taxon>
        <taxon>Clostridiaceae</taxon>
        <taxon>Proteiniclasticum</taxon>
    </lineage>
</organism>
<protein>
    <submittedName>
        <fullName evidence="2">Macro domain-containing protein</fullName>
    </submittedName>
</protein>
<dbReference type="InterPro" id="IPR043472">
    <property type="entry name" value="Macro_dom-like"/>
</dbReference>
<proteinExistence type="predicted"/>
<name>A0A941CMD3_9CLOT</name>